<dbReference type="EMBL" id="PZZP01000002">
    <property type="protein sequence ID" value="PTM56645.1"/>
    <property type="molecule type" value="Genomic_DNA"/>
</dbReference>
<feature type="region of interest" description="Disordered" evidence="3">
    <location>
        <begin position="157"/>
        <end position="176"/>
    </location>
</feature>
<evidence type="ECO:0000256" key="1">
    <source>
        <dbReference type="ARBA" id="ARBA00022679"/>
    </source>
</evidence>
<evidence type="ECO:0000313" key="4">
    <source>
        <dbReference type="EMBL" id="PTM56645.1"/>
    </source>
</evidence>
<dbReference type="Proteomes" id="UP000241639">
    <property type="component" value="Unassembled WGS sequence"/>
</dbReference>
<dbReference type="PANTHER" id="PTHR23416">
    <property type="entry name" value="SIALIC ACID SYNTHASE-RELATED"/>
    <property type="match status" value="1"/>
</dbReference>
<evidence type="ECO:0000313" key="5">
    <source>
        <dbReference type="Proteomes" id="UP000241639"/>
    </source>
</evidence>
<dbReference type="GO" id="GO:0016740">
    <property type="term" value="F:transferase activity"/>
    <property type="evidence" value="ECO:0007669"/>
    <property type="project" value="UniProtKB-KW"/>
</dbReference>
<dbReference type="InterPro" id="IPR051159">
    <property type="entry name" value="Hexapeptide_acetyltransf"/>
</dbReference>
<keyword evidence="1 4" id="KW-0808">Transferase</keyword>
<reference evidence="4 5" key="1">
    <citation type="submission" date="2018-04" db="EMBL/GenBank/DDBJ databases">
        <title>Genomic Encyclopedia of Archaeal and Bacterial Type Strains, Phase II (KMG-II): from individual species to whole genera.</title>
        <authorList>
            <person name="Goeker M."/>
        </authorList>
    </citation>
    <scope>NUCLEOTIDE SEQUENCE [LARGE SCALE GENOMIC DNA]</scope>
    <source>
        <strain evidence="4 5">DSM 45169</strain>
    </source>
</reference>
<dbReference type="RefSeq" id="WP_107727964.1">
    <property type="nucleotide sequence ID" value="NZ_PZZP01000002.1"/>
</dbReference>
<accession>A0A2T4Z460</accession>
<dbReference type="OrthoDB" id="9801697at2"/>
<dbReference type="InterPro" id="IPR018357">
    <property type="entry name" value="Hexapep_transf_CS"/>
</dbReference>
<dbReference type="AlphaFoldDB" id="A0A2T4Z460"/>
<proteinExistence type="predicted"/>
<organism evidence="4 5">
    <name type="scientific">Desmospora activa DSM 45169</name>
    <dbReference type="NCBI Taxonomy" id="1121389"/>
    <lineage>
        <taxon>Bacteria</taxon>
        <taxon>Bacillati</taxon>
        <taxon>Bacillota</taxon>
        <taxon>Bacilli</taxon>
        <taxon>Bacillales</taxon>
        <taxon>Thermoactinomycetaceae</taxon>
        <taxon>Desmospora</taxon>
    </lineage>
</organism>
<sequence length="176" mass="19623">MRKTERHAVSGSNSLWQLYRIVPFATVFKNTVVNELVRYVPVFPWKNWIYRHLLNMQVGDRTALAFKVTVDLLHPERIRIGSDTIIGYHSTILTHEYLVDEYRLGDVVIGDRVMIGANTTILPGVTIGDGAVIGAGSLVNKDIPTGMLAAGNPIRLIGKREETPPPPDNPIQPEQE</sequence>
<dbReference type="PROSITE" id="PS00101">
    <property type="entry name" value="HEXAPEP_TRANSFERASES"/>
    <property type="match status" value="1"/>
</dbReference>
<protein>
    <submittedName>
        <fullName evidence="4">Transferase family hexapeptide repeat protein</fullName>
    </submittedName>
</protein>
<keyword evidence="2" id="KW-0677">Repeat</keyword>
<dbReference type="SUPFAM" id="SSF51161">
    <property type="entry name" value="Trimeric LpxA-like enzymes"/>
    <property type="match status" value="1"/>
</dbReference>
<name>A0A2T4Z460_9BACL</name>
<comment type="caution">
    <text evidence="4">The sequence shown here is derived from an EMBL/GenBank/DDBJ whole genome shotgun (WGS) entry which is preliminary data.</text>
</comment>
<dbReference type="Gene3D" id="2.160.10.10">
    <property type="entry name" value="Hexapeptide repeat proteins"/>
    <property type="match status" value="1"/>
</dbReference>
<dbReference type="CDD" id="cd04647">
    <property type="entry name" value="LbH_MAT_like"/>
    <property type="match status" value="1"/>
</dbReference>
<dbReference type="InterPro" id="IPR001451">
    <property type="entry name" value="Hexapep"/>
</dbReference>
<gene>
    <name evidence="4" type="ORF">C8J48_2970</name>
</gene>
<dbReference type="Pfam" id="PF00132">
    <property type="entry name" value="Hexapep"/>
    <property type="match status" value="1"/>
</dbReference>
<evidence type="ECO:0000256" key="3">
    <source>
        <dbReference type="SAM" id="MobiDB-lite"/>
    </source>
</evidence>
<evidence type="ECO:0000256" key="2">
    <source>
        <dbReference type="ARBA" id="ARBA00022737"/>
    </source>
</evidence>
<dbReference type="InterPro" id="IPR011004">
    <property type="entry name" value="Trimer_LpxA-like_sf"/>
</dbReference>
<keyword evidence="5" id="KW-1185">Reference proteome</keyword>